<dbReference type="GO" id="GO:0004519">
    <property type="term" value="F:endonuclease activity"/>
    <property type="evidence" value="ECO:0007669"/>
    <property type="project" value="UniProtKB-KW"/>
</dbReference>
<dbReference type="SUPFAM" id="SSF53098">
    <property type="entry name" value="Ribonuclease H-like"/>
    <property type="match status" value="1"/>
</dbReference>
<evidence type="ECO:0000256" key="6">
    <source>
        <dbReference type="ARBA" id="ARBA00022801"/>
    </source>
</evidence>
<reference evidence="11" key="1">
    <citation type="journal article" date="2019" name="Plant Biotechnol. J.">
        <title>Genome sequencing of the Australian wild diploid species Gossypium australe highlights disease resistance and delayed gland morphogenesis.</title>
        <authorList>
            <person name="Cai Y."/>
            <person name="Cai X."/>
            <person name="Wang Q."/>
            <person name="Wang P."/>
            <person name="Zhang Y."/>
            <person name="Cai C."/>
            <person name="Xu Y."/>
            <person name="Wang K."/>
            <person name="Zhou Z."/>
            <person name="Wang C."/>
            <person name="Geng S."/>
            <person name="Li B."/>
            <person name="Dong Q."/>
            <person name="Hou Y."/>
            <person name="Wang H."/>
            <person name="Ai P."/>
            <person name="Liu Z."/>
            <person name="Yi F."/>
            <person name="Sun M."/>
            <person name="An G."/>
            <person name="Cheng J."/>
            <person name="Zhang Y."/>
            <person name="Shi Q."/>
            <person name="Xie Y."/>
            <person name="Shi X."/>
            <person name="Chang Y."/>
            <person name="Huang F."/>
            <person name="Chen Y."/>
            <person name="Hong S."/>
            <person name="Mi L."/>
            <person name="Sun Q."/>
            <person name="Zhang L."/>
            <person name="Zhou B."/>
            <person name="Peng R."/>
            <person name="Zhang X."/>
            <person name="Liu F."/>
        </authorList>
    </citation>
    <scope>NUCLEOTIDE SEQUENCE [LARGE SCALE GENOMIC DNA]</scope>
    <source>
        <strain evidence="11">cv. PA1801</strain>
    </source>
</reference>
<dbReference type="GO" id="GO:0016787">
    <property type="term" value="F:hydrolase activity"/>
    <property type="evidence" value="ECO:0007669"/>
    <property type="project" value="UniProtKB-KW"/>
</dbReference>
<dbReference type="Pfam" id="PF00078">
    <property type="entry name" value="RVT_1"/>
    <property type="match status" value="1"/>
</dbReference>
<dbReference type="CDD" id="cd01647">
    <property type="entry name" value="RT_LTR"/>
    <property type="match status" value="1"/>
</dbReference>
<evidence type="ECO:0000256" key="3">
    <source>
        <dbReference type="ARBA" id="ARBA00022695"/>
    </source>
</evidence>
<evidence type="ECO:0000259" key="9">
    <source>
        <dbReference type="Pfam" id="PF17917"/>
    </source>
</evidence>
<dbReference type="InterPro" id="IPR041373">
    <property type="entry name" value="RT_RNaseH"/>
</dbReference>
<evidence type="ECO:0000313" key="11">
    <source>
        <dbReference type="Proteomes" id="UP000325315"/>
    </source>
</evidence>
<keyword evidence="6" id="KW-0378">Hydrolase</keyword>
<dbReference type="GO" id="GO:0003676">
    <property type="term" value="F:nucleic acid binding"/>
    <property type="evidence" value="ECO:0007669"/>
    <property type="project" value="InterPro"/>
</dbReference>
<keyword evidence="3" id="KW-0548">Nucleotidyltransferase</keyword>
<dbReference type="InterPro" id="IPR000477">
    <property type="entry name" value="RT_dom"/>
</dbReference>
<dbReference type="InterPro" id="IPR043128">
    <property type="entry name" value="Rev_trsase/Diguanyl_cyclase"/>
</dbReference>
<dbReference type="InterPro" id="IPR012337">
    <property type="entry name" value="RNaseH-like_sf"/>
</dbReference>
<dbReference type="AlphaFoldDB" id="A0A5B6X0W8"/>
<evidence type="ECO:0000259" key="8">
    <source>
        <dbReference type="Pfam" id="PF00078"/>
    </source>
</evidence>
<evidence type="ECO:0000256" key="1">
    <source>
        <dbReference type="ARBA" id="ARBA00012493"/>
    </source>
</evidence>
<evidence type="ECO:0000256" key="5">
    <source>
        <dbReference type="ARBA" id="ARBA00022759"/>
    </source>
</evidence>
<keyword evidence="7" id="KW-0695">RNA-directed DNA polymerase</keyword>
<dbReference type="Pfam" id="PF17917">
    <property type="entry name" value="RT_RNaseH"/>
    <property type="match status" value="1"/>
</dbReference>
<dbReference type="Proteomes" id="UP000325315">
    <property type="component" value="Unassembled WGS sequence"/>
</dbReference>
<dbReference type="Gene3D" id="2.40.70.10">
    <property type="entry name" value="Acid Proteases"/>
    <property type="match status" value="1"/>
</dbReference>
<feature type="domain" description="Reverse transcriptase RNase H-like" evidence="9">
    <location>
        <begin position="325"/>
        <end position="394"/>
    </location>
</feature>
<name>A0A5B6X0W8_9ROSI</name>
<dbReference type="Gene3D" id="3.30.420.10">
    <property type="entry name" value="Ribonuclease H-like superfamily/Ribonuclease H"/>
    <property type="match status" value="1"/>
</dbReference>
<dbReference type="OrthoDB" id="1733657at2759"/>
<dbReference type="Gene3D" id="3.10.10.10">
    <property type="entry name" value="HIV Type 1 Reverse Transcriptase, subunit A, domain 1"/>
    <property type="match status" value="1"/>
</dbReference>
<dbReference type="PANTHER" id="PTHR24559">
    <property type="entry name" value="TRANSPOSON TY3-I GAG-POL POLYPROTEIN"/>
    <property type="match status" value="1"/>
</dbReference>
<keyword evidence="4" id="KW-0540">Nuclease</keyword>
<dbReference type="CDD" id="cd00303">
    <property type="entry name" value="retropepsin_like"/>
    <property type="match status" value="1"/>
</dbReference>
<evidence type="ECO:0000256" key="4">
    <source>
        <dbReference type="ARBA" id="ARBA00022722"/>
    </source>
</evidence>
<comment type="caution">
    <text evidence="10">The sequence shown here is derived from an EMBL/GenBank/DDBJ whole genome shotgun (WGS) entry which is preliminary data.</text>
</comment>
<sequence>MLAHTIVTQDELGGLSRVYVVRELHEQGAADVIKGGFTLRTIPLFCMINSRSTYSYILSELDSELGILVEIIDKCVTATSSFGDIVLVNRVYRICLLMVQGQVFYASLMEFLFYGFDVILGMDWLTEHKAKIGFKLKRVTLRPSEGRKVVVVGERAQFMSNVISAMKEFPDVFLDELPGLPLDRNVEFAIELYPGVTVFSKIDLRSGYYQLKVKESDMLKTTFRTRYGHYEFLVMPFELTNLPTAFMDLMNRVVHEYLDRCVVVFIDDILVYSRTEEEYDTHLQTVHVDPKKIEAIVKWRWLKSVTEVRSFLGLPGYYHKFLREPENEFMVYSDASHMGLGCVLMQEGKVVAYASRQLKIYEPNYLTHDLELAAMVFTLKIWCEKCTIYVDHKRPNEMSNFLEIQSRASVSFKAATTTQDSRMEVGNNHHGFYVRVATSYVQERCYLGNCRSPYKEFTFLSCSHELYSTMAHKDDVNKIIRLHGMPVSITSYQEPRFTSRFWKSLQEFLGLKLNFSIAYHTQIYDQSKRVRQVLEDMLRSCVLEFAGI</sequence>
<dbReference type="SUPFAM" id="SSF56672">
    <property type="entry name" value="DNA/RNA polymerases"/>
    <property type="match status" value="1"/>
</dbReference>
<dbReference type="InterPro" id="IPR036397">
    <property type="entry name" value="RNaseH_sf"/>
</dbReference>
<evidence type="ECO:0000256" key="2">
    <source>
        <dbReference type="ARBA" id="ARBA00022679"/>
    </source>
</evidence>
<dbReference type="GO" id="GO:0003964">
    <property type="term" value="F:RNA-directed DNA polymerase activity"/>
    <property type="evidence" value="ECO:0007669"/>
    <property type="project" value="UniProtKB-KW"/>
</dbReference>
<keyword evidence="2" id="KW-0808">Transferase</keyword>
<feature type="domain" description="Reverse transcriptase" evidence="8">
    <location>
        <begin position="162"/>
        <end position="313"/>
    </location>
</feature>
<protein>
    <recommendedName>
        <fullName evidence="1">RNA-directed DNA polymerase</fullName>
        <ecNumber evidence="1">2.7.7.49</ecNumber>
    </recommendedName>
</protein>
<dbReference type="InterPro" id="IPR043502">
    <property type="entry name" value="DNA/RNA_pol_sf"/>
</dbReference>
<dbReference type="EMBL" id="SMMG02000001">
    <property type="protein sequence ID" value="KAA3487336.1"/>
    <property type="molecule type" value="Genomic_DNA"/>
</dbReference>
<evidence type="ECO:0000313" key="10">
    <source>
        <dbReference type="EMBL" id="KAA3487336.1"/>
    </source>
</evidence>
<organism evidence="10 11">
    <name type="scientific">Gossypium australe</name>
    <dbReference type="NCBI Taxonomy" id="47621"/>
    <lineage>
        <taxon>Eukaryota</taxon>
        <taxon>Viridiplantae</taxon>
        <taxon>Streptophyta</taxon>
        <taxon>Embryophyta</taxon>
        <taxon>Tracheophyta</taxon>
        <taxon>Spermatophyta</taxon>
        <taxon>Magnoliopsida</taxon>
        <taxon>eudicotyledons</taxon>
        <taxon>Gunneridae</taxon>
        <taxon>Pentapetalae</taxon>
        <taxon>rosids</taxon>
        <taxon>malvids</taxon>
        <taxon>Malvales</taxon>
        <taxon>Malvaceae</taxon>
        <taxon>Malvoideae</taxon>
        <taxon>Gossypium</taxon>
    </lineage>
</organism>
<dbReference type="Pfam" id="PF08284">
    <property type="entry name" value="RVP_2"/>
    <property type="match status" value="1"/>
</dbReference>
<dbReference type="InterPro" id="IPR021109">
    <property type="entry name" value="Peptidase_aspartic_dom_sf"/>
</dbReference>
<gene>
    <name evidence="10" type="ORF">EPI10_031166</name>
</gene>
<keyword evidence="5" id="KW-0255">Endonuclease</keyword>
<keyword evidence="11" id="KW-1185">Reference proteome</keyword>
<dbReference type="Gene3D" id="3.30.70.270">
    <property type="match status" value="1"/>
</dbReference>
<dbReference type="InterPro" id="IPR053134">
    <property type="entry name" value="RNA-dir_DNA_polymerase"/>
</dbReference>
<dbReference type="PANTHER" id="PTHR24559:SF444">
    <property type="entry name" value="REVERSE TRANSCRIPTASE DOMAIN-CONTAINING PROTEIN"/>
    <property type="match status" value="1"/>
</dbReference>
<evidence type="ECO:0000256" key="7">
    <source>
        <dbReference type="ARBA" id="ARBA00022918"/>
    </source>
</evidence>
<proteinExistence type="predicted"/>
<accession>A0A5B6X0W8</accession>
<dbReference type="EC" id="2.7.7.49" evidence="1"/>